<feature type="transmembrane region" description="Helical" evidence="6">
    <location>
        <begin position="170"/>
        <end position="189"/>
    </location>
</feature>
<feature type="transmembrane region" description="Helical" evidence="6">
    <location>
        <begin position="495"/>
        <end position="514"/>
    </location>
</feature>
<feature type="transmembrane region" description="Helical" evidence="6">
    <location>
        <begin position="195"/>
        <end position="216"/>
    </location>
</feature>
<comment type="caution">
    <text evidence="8">The sequence shown here is derived from an EMBL/GenBank/DDBJ whole genome shotgun (WGS) entry which is preliminary data.</text>
</comment>
<keyword evidence="9" id="KW-1185">Reference proteome</keyword>
<dbReference type="SUPFAM" id="SSF103473">
    <property type="entry name" value="MFS general substrate transporter"/>
    <property type="match status" value="1"/>
</dbReference>
<evidence type="ECO:0000256" key="1">
    <source>
        <dbReference type="ARBA" id="ARBA00004651"/>
    </source>
</evidence>
<dbReference type="PROSITE" id="PS50850">
    <property type="entry name" value="MFS"/>
    <property type="match status" value="1"/>
</dbReference>
<evidence type="ECO:0000256" key="3">
    <source>
        <dbReference type="ARBA" id="ARBA00022692"/>
    </source>
</evidence>
<evidence type="ECO:0000256" key="2">
    <source>
        <dbReference type="ARBA" id="ARBA00022448"/>
    </source>
</evidence>
<keyword evidence="5 6" id="KW-0472">Membrane</keyword>
<evidence type="ECO:0000256" key="6">
    <source>
        <dbReference type="SAM" id="Phobius"/>
    </source>
</evidence>
<evidence type="ECO:0000256" key="5">
    <source>
        <dbReference type="ARBA" id="ARBA00023136"/>
    </source>
</evidence>
<organism evidence="8 9">
    <name type="scientific">Gulosibacter molinativorax</name>
    <dbReference type="NCBI Taxonomy" id="256821"/>
    <lineage>
        <taxon>Bacteria</taxon>
        <taxon>Bacillati</taxon>
        <taxon>Actinomycetota</taxon>
        <taxon>Actinomycetes</taxon>
        <taxon>Micrococcales</taxon>
        <taxon>Microbacteriaceae</taxon>
        <taxon>Gulosibacter</taxon>
    </lineage>
</organism>
<dbReference type="Gene3D" id="1.20.1250.20">
    <property type="entry name" value="MFS general substrate transporter like domains"/>
    <property type="match status" value="1"/>
</dbReference>
<dbReference type="Proteomes" id="UP001170379">
    <property type="component" value="Unassembled WGS sequence"/>
</dbReference>
<comment type="subcellular location">
    <subcellularLocation>
        <location evidence="1">Cell membrane</location>
        <topology evidence="1">Multi-pass membrane protein</topology>
    </subcellularLocation>
</comment>
<dbReference type="InterPro" id="IPR024671">
    <property type="entry name" value="Atg22-like"/>
</dbReference>
<dbReference type="EMBL" id="PXVD01000006">
    <property type="protein sequence ID" value="MDJ1370745.1"/>
    <property type="molecule type" value="Genomic_DNA"/>
</dbReference>
<dbReference type="InterPro" id="IPR050495">
    <property type="entry name" value="ATG22/LtaA_families"/>
</dbReference>
<dbReference type="InterPro" id="IPR020846">
    <property type="entry name" value="MFS_dom"/>
</dbReference>
<gene>
    <name evidence="8" type="ORF">C7K25_05100</name>
</gene>
<sequence length="525" mass="56809">MKYRRIDGTASRWLRSRSFPSVELITPKATPKSHPPNTIRLVSTSTTPEHVTPEPANAPNTVVTQDGERINKRELKRRSFAWQLYDVGNSAFQAVVVTFVFATYLASDYFIDPDIVALGAANAEDPAYLNAQAGSQQVMSGLDLAAAIIVAVIAPALGRSADGSRKRKTYLAVFSGITIACMLLMFFVYPEAKFLVFGATLLAVGKVFSDLAEVNYNSMLSQVSTKENVGRVSGTGWGLGYIGSIVLLLVLLVLFLQDFNGDEPGIGLFGVPDGLDGQALNIRLAVVVAALWFIAFVIPLLRRVPEADARVTVKRVNFFQAYGELWKTLVWLWQNDRKLLQFLLSSAIFRDGLGAIFAWGAVLAAQVYGFSGSEVIYFAVAANLAAGFGTLASGFLDDRFGPKTVIVASLVSLLIAGTVLMFTSNDKSVFWVLGLILCLFVGPVQSASRSYLSRAVPAGHEGEIFGLYATTGRAAGWIANLLYFAFISWLMVPKAGVWGILITLALGLVILLTVPAKRGVVKLRE</sequence>
<feature type="transmembrane region" description="Helical" evidence="6">
    <location>
        <begin position="375"/>
        <end position="396"/>
    </location>
</feature>
<evidence type="ECO:0000256" key="4">
    <source>
        <dbReference type="ARBA" id="ARBA00022989"/>
    </source>
</evidence>
<accession>A0ABT7C6D6</accession>
<proteinExistence type="predicted"/>
<keyword evidence="2" id="KW-0813">Transport</keyword>
<dbReference type="Pfam" id="PF11700">
    <property type="entry name" value="ATG22"/>
    <property type="match status" value="2"/>
</dbReference>
<feature type="transmembrane region" description="Helical" evidence="6">
    <location>
        <begin position="347"/>
        <end position="369"/>
    </location>
</feature>
<feature type="transmembrane region" description="Helical" evidence="6">
    <location>
        <begin position="282"/>
        <end position="301"/>
    </location>
</feature>
<dbReference type="PANTHER" id="PTHR23519">
    <property type="entry name" value="AUTOPHAGY-RELATED PROTEIN 22"/>
    <property type="match status" value="1"/>
</dbReference>
<feature type="domain" description="Major facilitator superfamily (MFS) profile" evidence="7">
    <location>
        <begin position="338"/>
        <end position="525"/>
    </location>
</feature>
<keyword evidence="4 6" id="KW-1133">Transmembrane helix</keyword>
<dbReference type="InterPro" id="IPR036259">
    <property type="entry name" value="MFS_trans_sf"/>
</dbReference>
<protein>
    <submittedName>
        <fullName evidence="8">MFS transporter</fullName>
    </submittedName>
</protein>
<evidence type="ECO:0000313" key="8">
    <source>
        <dbReference type="EMBL" id="MDJ1370745.1"/>
    </source>
</evidence>
<evidence type="ECO:0000259" key="7">
    <source>
        <dbReference type="PROSITE" id="PS50850"/>
    </source>
</evidence>
<keyword evidence="3 6" id="KW-0812">Transmembrane</keyword>
<name>A0ABT7C6D6_9MICO</name>
<evidence type="ECO:0000313" key="9">
    <source>
        <dbReference type="Proteomes" id="UP001170379"/>
    </source>
</evidence>
<dbReference type="PANTHER" id="PTHR23519:SF1">
    <property type="entry name" value="AUTOPHAGY-RELATED PROTEIN 22"/>
    <property type="match status" value="1"/>
</dbReference>
<feature type="transmembrane region" description="Helical" evidence="6">
    <location>
        <begin position="138"/>
        <end position="158"/>
    </location>
</feature>
<feature type="transmembrane region" description="Helical" evidence="6">
    <location>
        <begin position="405"/>
        <end position="423"/>
    </location>
</feature>
<feature type="transmembrane region" description="Helical" evidence="6">
    <location>
        <begin position="82"/>
        <end position="106"/>
    </location>
</feature>
<reference evidence="8" key="2">
    <citation type="journal article" date="2022" name="Sci. Rep.">
        <title>In silico prediction of the enzymes involved in the degradation of the herbicide molinate by Gulosibacter molinativorax ON4T.</title>
        <authorList>
            <person name="Lopes A.R."/>
            <person name="Bunin E."/>
            <person name="Viana A.T."/>
            <person name="Froufe H."/>
            <person name="Munoz-Merida A."/>
            <person name="Pinho D."/>
            <person name="Figueiredo J."/>
            <person name="Barroso C."/>
            <person name="Vaz-Moreira I."/>
            <person name="Bellanger X."/>
            <person name="Egas C."/>
            <person name="Nunes O.C."/>
        </authorList>
    </citation>
    <scope>NUCLEOTIDE SEQUENCE</scope>
    <source>
        <strain evidence="8">ON4</strain>
    </source>
</reference>
<feature type="transmembrane region" description="Helical" evidence="6">
    <location>
        <begin position="429"/>
        <end position="452"/>
    </location>
</feature>
<feature type="transmembrane region" description="Helical" evidence="6">
    <location>
        <begin position="464"/>
        <end position="489"/>
    </location>
</feature>
<feature type="transmembrane region" description="Helical" evidence="6">
    <location>
        <begin position="237"/>
        <end position="256"/>
    </location>
</feature>
<reference evidence="8" key="1">
    <citation type="submission" date="2018-03" db="EMBL/GenBank/DDBJ databases">
        <authorList>
            <person name="Nunes O.C."/>
            <person name="Lopes A.R."/>
            <person name="Froufe H."/>
            <person name="Munoz-Merida A."/>
            <person name="Barroso C."/>
            <person name="Egas C."/>
        </authorList>
    </citation>
    <scope>NUCLEOTIDE SEQUENCE</scope>
    <source>
        <strain evidence="8">ON4</strain>
    </source>
</reference>